<evidence type="ECO:0000256" key="1">
    <source>
        <dbReference type="ARBA" id="ARBA00023015"/>
    </source>
</evidence>
<gene>
    <name evidence="6" type="ordered locus">HRM2_02910</name>
</gene>
<dbReference type="Gene3D" id="1.10.357.10">
    <property type="entry name" value="Tetracycline Repressor, domain 2"/>
    <property type="match status" value="1"/>
</dbReference>
<dbReference type="Gene3D" id="1.10.10.60">
    <property type="entry name" value="Homeodomain-like"/>
    <property type="match status" value="1"/>
</dbReference>
<feature type="domain" description="HTH tetR-type" evidence="5">
    <location>
        <begin position="18"/>
        <end position="78"/>
    </location>
</feature>
<proteinExistence type="predicted"/>
<accession>C0QFL7</accession>
<dbReference type="PANTHER" id="PTHR30055:SF234">
    <property type="entry name" value="HTH-TYPE TRANSCRIPTIONAL REGULATOR BETI"/>
    <property type="match status" value="1"/>
</dbReference>
<dbReference type="GO" id="GO:0000976">
    <property type="term" value="F:transcription cis-regulatory region binding"/>
    <property type="evidence" value="ECO:0007669"/>
    <property type="project" value="TreeGrafter"/>
</dbReference>
<dbReference type="SUPFAM" id="SSF46689">
    <property type="entry name" value="Homeodomain-like"/>
    <property type="match status" value="1"/>
</dbReference>
<keyword evidence="2 4" id="KW-0238">DNA-binding</keyword>
<dbReference type="Pfam" id="PF00440">
    <property type="entry name" value="TetR_N"/>
    <property type="match status" value="1"/>
</dbReference>
<dbReference type="InterPro" id="IPR001647">
    <property type="entry name" value="HTH_TetR"/>
</dbReference>
<evidence type="ECO:0000256" key="3">
    <source>
        <dbReference type="ARBA" id="ARBA00023163"/>
    </source>
</evidence>
<evidence type="ECO:0000259" key="5">
    <source>
        <dbReference type="PROSITE" id="PS50977"/>
    </source>
</evidence>
<organism evidence="6 7">
    <name type="scientific">Desulforapulum autotrophicum (strain ATCC 43914 / DSM 3382 / VKM B-1955 / HRM2)</name>
    <name type="common">Desulfobacterium autotrophicum</name>
    <dbReference type="NCBI Taxonomy" id="177437"/>
    <lineage>
        <taxon>Bacteria</taxon>
        <taxon>Pseudomonadati</taxon>
        <taxon>Thermodesulfobacteriota</taxon>
        <taxon>Desulfobacteria</taxon>
        <taxon>Desulfobacterales</taxon>
        <taxon>Desulfobacteraceae</taxon>
        <taxon>Desulforapulum</taxon>
    </lineage>
</organism>
<dbReference type="SUPFAM" id="SSF48498">
    <property type="entry name" value="Tetracyclin repressor-like, C-terminal domain"/>
    <property type="match status" value="1"/>
</dbReference>
<dbReference type="InterPro" id="IPR036271">
    <property type="entry name" value="Tet_transcr_reg_TetR-rel_C_sf"/>
</dbReference>
<sequence>MRNPMTTLKSNTPKKRSPPGRIKIMKALTTLLKKKDFHSITTAGIAAQAGITEGLIYKYFTDKKGLLYEVLKEHFESFLKGIEQNIKAEDSSLARLSIIIETTIASYAGNRVFARILLLEVRNSPDYFNCAAYGLVKIYAATILEIILQGQALGEINTDVDPHVFRQVILGAMEHACLGEVLFGSRMNTKQVSEKICRILFKGVQSS</sequence>
<dbReference type="InterPro" id="IPR009057">
    <property type="entry name" value="Homeodomain-like_sf"/>
</dbReference>
<keyword evidence="1" id="KW-0805">Transcription regulation</keyword>
<dbReference type="InterPro" id="IPR013570">
    <property type="entry name" value="Tscrpt_reg_YsiA_C"/>
</dbReference>
<evidence type="ECO:0000313" key="6">
    <source>
        <dbReference type="EMBL" id="ACN13413.1"/>
    </source>
</evidence>
<dbReference type="PANTHER" id="PTHR30055">
    <property type="entry name" value="HTH-TYPE TRANSCRIPTIONAL REGULATOR RUTR"/>
    <property type="match status" value="1"/>
</dbReference>
<dbReference type="PRINTS" id="PR00455">
    <property type="entry name" value="HTHTETR"/>
</dbReference>
<dbReference type="HOGENOM" id="CLU_069356_12_2_7"/>
<protein>
    <submittedName>
        <fullName evidence="6">HTH-type transcriptional regulator (TetR-family protein)</fullName>
    </submittedName>
</protein>
<dbReference type="KEGG" id="dat:HRM2_02910"/>
<feature type="DNA-binding region" description="H-T-H motif" evidence="4">
    <location>
        <begin position="41"/>
        <end position="60"/>
    </location>
</feature>
<reference evidence="6 7" key="1">
    <citation type="journal article" date="2009" name="Environ. Microbiol.">
        <title>Genome sequence of Desulfobacterium autotrophicum HRM2, a marine sulfate reducer oxidizing organic carbon completely to carbon dioxide.</title>
        <authorList>
            <person name="Strittmatter A.W."/>
            <person name="Liesegang H."/>
            <person name="Rabus R."/>
            <person name="Decker I."/>
            <person name="Amann J."/>
            <person name="Andres S."/>
            <person name="Henne A."/>
            <person name="Fricke W.F."/>
            <person name="Martinez-Arias R."/>
            <person name="Bartels D."/>
            <person name="Goesmann A."/>
            <person name="Krause L."/>
            <person name="Puehler A."/>
            <person name="Klenk H.P."/>
            <person name="Richter M."/>
            <person name="Schuler M."/>
            <person name="Gloeckner F.O."/>
            <person name="Meyerdierks A."/>
            <person name="Gottschalk G."/>
            <person name="Amann R."/>
        </authorList>
    </citation>
    <scope>NUCLEOTIDE SEQUENCE [LARGE SCALE GENOMIC DNA]</scope>
    <source>
        <strain evidence="7">ATCC 43914 / DSM 3382 / HRM2</strain>
    </source>
</reference>
<dbReference type="Pfam" id="PF08359">
    <property type="entry name" value="TetR_C_4"/>
    <property type="match status" value="1"/>
</dbReference>
<dbReference type="eggNOG" id="COG1309">
    <property type="taxonomic scope" value="Bacteria"/>
</dbReference>
<dbReference type="InterPro" id="IPR050109">
    <property type="entry name" value="HTH-type_TetR-like_transc_reg"/>
</dbReference>
<dbReference type="Proteomes" id="UP000000442">
    <property type="component" value="Chromosome"/>
</dbReference>
<dbReference type="AlphaFoldDB" id="C0QFL7"/>
<evidence type="ECO:0000256" key="2">
    <source>
        <dbReference type="ARBA" id="ARBA00023125"/>
    </source>
</evidence>
<dbReference type="PROSITE" id="PS50977">
    <property type="entry name" value="HTH_TETR_2"/>
    <property type="match status" value="1"/>
</dbReference>
<dbReference type="STRING" id="177437.HRM2_02910"/>
<evidence type="ECO:0000256" key="4">
    <source>
        <dbReference type="PROSITE-ProRule" id="PRU00335"/>
    </source>
</evidence>
<evidence type="ECO:0000313" key="7">
    <source>
        <dbReference type="Proteomes" id="UP000000442"/>
    </source>
</evidence>
<keyword evidence="7" id="KW-1185">Reference proteome</keyword>
<name>C0QFL7_DESAH</name>
<dbReference type="EMBL" id="CP001087">
    <property type="protein sequence ID" value="ACN13413.1"/>
    <property type="molecule type" value="Genomic_DNA"/>
</dbReference>
<dbReference type="GO" id="GO:0003700">
    <property type="term" value="F:DNA-binding transcription factor activity"/>
    <property type="evidence" value="ECO:0007669"/>
    <property type="project" value="TreeGrafter"/>
</dbReference>
<keyword evidence="3" id="KW-0804">Transcription</keyword>